<proteinExistence type="predicted"/>
<dbReference type="GO" id="GO:0097367">
    <property type="term" value="F:carbohydrate derivative binding"/>
    <property type="evidence" value="ECO:0007669"/>
    <property type="project" value="InterPro"/>
</dbReference>
<evidence type="ECO:0000313" key="6">
    <source>
        <dbReference type="EMBL" id="RBW69299.1"/>
    </source>
</evidence>
<keyword evidence="3" id="KW-0804">Transcription</keyword>
<dbReference type="Gene3D" id="1.10.10.10">
    <property type="entry name" value="Winged helix-like DNA-binding domain superfamily/Winged helix DNA-binding domain"/>
    <property type="match status" value="1"/>
</dbReference>
<dbReference type="AlphaFoldDB" id="A0A366XX06"/>
<dbReference type="Pfam" id="PF01418">
    <property type="entry name" value="HTH_6"/>
    <property type="match status" value="1"/>
</dbReference>
<dbReference type="PANTHER" id="PTHR30514:SF1">
    <property type="entry name" value="HTH-TYPE TRANSCRIPTIONAL REGULATOR HEXR-RELATED"/>
    <property type="match status" value="1"/>
</dbReference>
<dbReference type="InterPro" id="IPR036388">
    <property type="entry name" value="WH-like_DNA-bd_sf"/>
</dbReference>
<evidence type="ECO:0000256" key="2">
    <source>
        <dbReference type="ARBA" id="ARBA00023125"/>
    </source>
</evidence>
<evidence type="ECO:0000256" key="1">
    <source>
        <dbReference type="ARBA" id="ARBA00023015"/>
    </source>
</evidence>
<keyword evidence="7" id="KW-1185">Reference proteome</keyword>
<dbReference type="OrthoDB" id="3684496at2"/>
<dbReference type="GO" id="GO:0003700">
    <property type="term" value="F:DNA-binding transcription factor activity"/>
    <property type="evidence" value="ECO:0007669"/>
    <property type="project" value="InterPro"/>
</dbReference>
<dbReference type="InterPro" id="IPR009057">
    <property type="entry name" value="Homeodomain-like_sf"/>
</dbReference>
<dbReference type="RefSeq" id="WP_113806270.1">
    <property type="nucleotide sequence ID" value="NZ_QOCW01000011.1"/>
</dbReference>
<dbReference type="Proteomes" id="UP000253314">
    <property type="component" value="Unassembled WGS sequence"/>
</dbReference>
<feature type="domain" description="SIS" evidence="5">
    <location>
        <begin position="128"/>
        <end position="268"/>
    </location>
</feature>
<dbReference type="EMBL" id="QOCW01000011">
    <property type="protein sequence ID" value="RBW69299.1"/>
    <property type="molecule type" value="Genomic_DNA"/>
</dbReference>
<reference evidence="6 7" key="1">
    <citation type="submission" date="2018-07" db="EMBL/GenBank/DDBJ databases">
        <title>Lottiidibacillus patelloidae gen. nov., sp. nov., isolated from the intestinal tract of a marine limpet and the reclassification of B. taeanensis BH030017T, B. algicola KMM 3737T and B. hwajinpoensis SW-72T as genus Lottiidibacillus.</title>
        <authorList>
            <person name="Liu R."/>
            <person name="Huang Z."/>
        </authorList>
    </citation>
    <scope>NUCLEOTIDE SEQUENCE [LARGE SCALE GENOMIC DNA]</scope>
    <source>
        <strain evidence="6 7">BH030017</strain>
    </source>
</reference>
<evidence type="ECO:0000313" key="7">
    <source>
        <dbReference type="Proteomes" id="UP000253314"/>
    </source>
</evidence>
<dbReference type="InterPro" id="IPR035472">
    <property type="entry name" value="RpiR-like_SIS"/>
</dbReference>
<comment type="caution">
    <text evidence="6">The sequence shown here is derived from an EMBL/GenBank/DDBJ whole genome shotgun (WGS) entry which is preliminary data.</text>
</comment>
<feature type="domain" description="HTH rpiR-type" evidence="4">
    <location>
        <begin position="8"/>
        <end position="84"/>
    </location>
</feature>
<name>A0A366XX06_9BACI</name>
<gene>
    <name evidence="6" type="ORF">DS031_11705</name>
</gene>
<dbReference type="PANTHER" id="PTHR30514">
    <property type="entry name" value="GLUCOKINASE"/>
    <property type="match status" value="1"/>
</dbReference>
<evidence type="ECO:0000259" key="4">
    <source>
        <dbReference type="PROSITE" id="PS51071"/>
    </source>
</evidence>
<organism evidence="6 7">
    <name type="scientific">Bacillus taeanensis</name>
    <dbReference type="NCBI Taxonomy" id="273032"/>
    <lineage>
        <taxon>Bacteria</taxon>
        <taxon>Bacillati</taxon>
        <taxon>Bacillota</taxon>
        <taxon>Bacilli</taxon>
        <taxon>Bacillales</taxon>
        <taxon>Bacillaceae</taxon>
        <taxon>Bacillus</taxon>
    </lineage>
</organism>
<keyword evidence="1" id="KW-0805">Transcription regulation</keyword>
<dbReference type="SUPFAM" id="SSF53697">
    <property type="entry name" value="SIS domain"/>
    <property type="match status" value="1"/>
</dbReference>
<dbReference type="Pfam" id="PF01380">
    <property type="entry name" value="SIS"/>
    <property type="match status" value="1"/>
</dbReference>
<dbReference type="Gene3D" id="3.40.50.10490">
    <property type="entry name" value="Glucose-6-phosphate isomerase like protein, domain 1"/>
    <property type="match status" value="1"/>
</dbReference>
<dbReference type="GO" id="GO:1901135">
    <property type="term" value="P:carbohydrate derivative metabolic process"/>
    <property type="evidence" value="ECO:0007669"/>
    <property type="project" value="InterPro"/>
</dbReference>
<dbReference type="PROSITE" id="PS51464">
    <property type="entry name" value="SIS"/>
    <property type="match status" value="1"/>
</dbReference>
<dbReference type="SUPFAM" id="SSF46689">
    <property type="entry name" value="Homeodomain-like"/>
    <property type="match status" value="1"/>
</dbReference>
<dbReference type="GO" id="GO:0003677">
    <property type="term" value="F:DNA binding"/>
    <property type="evidence" value="ECO:0007669"/>
    <property type="project" value="UniProtKB-KW"/>
</dbReference>
<dbReference type="InterPro" id="IPR000281">
    <property type="entry name" value="HTH_RpiR"/>
</dbReference>
<dbReference type="InterPro" id="IPR047640">
    <property type="entry name" value="RpiR-like"/>
</dbReference>
<dbReference type="PROSITE" id="PS51071">
    <property type="entry name" value="HTH_RPIR"/>
    <property type="match status" value="1"/>
</dbReference>
<evidence type="ECO:0000256" key="3">
    <source>
        <dbReference type="ARBA" id="ARBA00023163"/>
    </source>
</evidence>
<protein>
    <submittedName>
        <fullName evidence="6">RpiR family transcriptional regulator</fullName>
    </submittedName>
</protein>
<dbReference type="InterPro" id="IPR001347">
    <property type="entry name" value="SIS_dom"/>
</dbReference>
<keyword evidence="2" id="KW-0238">DNA-binding</keyword>
<sequence length="286" mass="31924">MSKTDHIQHCIPRIRASYAAFSDKEKKIADYILENPNRILHSTISQVAEDLEIADATVFRFCKRIGFKGYQAMKIVLASEIVTPIKDIHETIKEQDTEKEIAEKIFKSNIRTLNDSINIIDEEMYTKAVNAIVQARRVEFYGNGGSGIIAMDAHHKFLRAGVTTTAYNDSHMQLISLSQLTKDDVIFAISHSGTNKDILDVVDVAKELGVTTIGITNLAKSPLSQRVDIPLYTASQETEYRSEALASRIAQLSIIDALYVNVMIKRKEAGQAALQKVRKAISVKKI</sequence>
<evidence type="ECO:0000259" key="5">
    <source>
        <dbReference type="PROSITE" id="PS51464"/>
    </source>
</evidence>
<accession>A0A366XX06</accession>
<dbReference type="CDD" id="cd05013">
    <property type="entry name" value="SIS_RpiR"/>
    <property type="match status" value="1"/>
</dbReference>
<dbReference type="InterPro" id="IPR046348">
    <property type="entry name" value="SIS_dom_sf"/>
</dbReference>